<accession>A0A4S2EMF1</accession>
<evidence type="ECO:0000313" key="2">
    <source>
        <dbReference type="Proteomes" id="UP000306855"/>
    </source>
</evidence>
<proteinExistence type="predicted"/>
<organism evidence="1 2">
    <name type="scientific">Ligilactobacillus murinus</name>
    <dbReference type="NCBI Taxonomy" id="1622"/>
    <lineage>
        <taxon>Bacteria</taxon>
        <taxon>Bacillati</taxon>
        <taxon>Bacillota</taxon>
        <taxon>Bacilli</taxon>
        <taxon>Lactobacillales</taxon>
        <taxon>Lactobacillaceae</taxon>
        <taxon>Ligilactobacillus</taxon>
    </lineage>
</organism>
<reference evidence="1 2" key="1">
    <citation type="submission" date="2019-04" db="EMBL/GenBank/DDBJ databases">
        <title>Microbes associate with the intestines of laboratory mice.</title>
        <authorList>
            <person name="Navarre W."/>
            <person name="Wong E."/>
            <person name="Huang K."/>
            <person name="Tropini C."/>
            <person name="Ng K."/>
            <person name="Yu B."/>
        </authorList>
    </citation>
    <scope>NUCLEOTIDE SEQUENCE [LARGE SCALE GENOMIC DNA]</scope>
    <source>
        <strain evidence="1 2">NM26_J9</strain>
    </source>
</reference>
<dbReference type="AlphaFoldDB" id="A0A4S2EMF1"/>
<dbReference type="Proteomes" id="UP000306855">
    <property type="component" value="Unassembled WGS sequence"/>
</dbReference>
<protein>
    <recommendedName>
        <fullName evidence="3">DNA-binding protein</fullName>
    </recommendedName>
</protein>
<sequence length="91" mass="10758">MIPVEVSADGFMEQLLSVATKEFEKRMKLSTKTYELSPYPTQAEIKEKLNIGADKLSQWYAMGLKKQIWSDRQVRVERSELQRFLRENFEI</sequence>
<evidence type="ECO:0000313" key="1">
    <source>
        <dbReference type="EMBL" id="TGY55494.1"/>
    </source>
</evidence>
<gene>
    <name evidence="1" type="ORF">E5340_05485</name>
</gene>
<evidence type="ECO:0008006" key="3">
    <source>
        <dbReference type="Google" id="ProtNLM"/>
    </source>
</evidence>
<comment type="caution">
    <text evidence="1">The sequence shown here is derived from an EMBL/GenBank/DDBJ whole genome shotgun (WGS) entry which is preliminary data.</text>
</comment>
<name>A0A4S2EMF1_9LACO</name>
<dbReference type="EMBL" id="SRYK01000021">
    <property type="protein sequence ID" value="TGY55494.1"/>
    <property type="molecule type" value="Genomic_DNA"/>
</dbReference>